<organism evidence="1 2">
    <name type="scientific">Olpidium bornovanus</name>
    <dbReference type="NCBI Taxonomy" id="278681"/>
    <lineage>
        <taxon>Eukaryota</taxon>
        <taxon>Fungi</taxon>
        <taxon>Fungi incertae sedis</taxon>
        <taxon>Olpidiomycota</taxon>
        <taxon>Olpidiomycotina</taxon>
        <taxon>Olpidiomycetes</taxon>
        <taxon>Olpidiales</taxon>
        <taxon>Olpidiaceae</taxon>
        <taxon>Olpidium</taxon>
    </lineage>
</organism>
<name>A0A8H7ZTP6_9FUNG</name>
<dbReference type="Proteomes" id="UP000673691">
    <property type="component" value="Unassembled WGS sequence"/>
</dbReference>
<protein>
    <submittedName>
        <fullName evidence="1">Uncharacterized protein</fullName>
    </submittedName>
</protein>
<sequence length="158" mass="16934">PFGLCCQLRVRNRDFAAGADERPTVCPGTGTVQIPALIRDEPSASGSRVALTRAAPSAGASPDASPPSSAGHHCVVCASCFEVCHSILTVFFASTQVARTATRFVRIRATDQTAVVDARFASIERWNLRTGVRASRRDTHLTFQTLVRPLQSAQDPGR</sequence>
<gene>
    <name evidence="1" type="ORF">BJ554DRAFT_434</name>
</gene>
<dbReference type="AlphaFoldDB" id="A0A8H7ZTP6"/>
<evidence type="ECO:0000313" key="1">
    <source>
        <dbReference type="EMBL" id="KAG5459192.1"/>
    </source>
</evidence>
<proteinExistence type="predicted"/>
<comment type="caution">
    <text evidence="1">The sequence shown here is derived from an EMBL/GenBank/DDBJ whole genome shotgun (WGS) entry which is preliminary data.</text>
</comment>
<accession>A0A8H7ZTP6</accession>
<feature type="non-terminal residue" evidence="1">
    <location>
        <position position="1"/>
    </location>
</feature>
<keyword evidence="2" id="KW-1185">Reference proteome</keyword>
<evidence type="ECO:0000313" key="2">
    <source>
        <dbReference type="Proteomes" id="UP000673691"/>
    </source>
</evidence>
<feature type="non-terminal residue" evidence="1">
    <location>
        <position position="158"/>
    </location>
</feature>
<reference evidence="1 2" key="1">
    <citation type="journal article" name="Sci. Rep.">
        <title>Genome-scale phylogenetic analyses confirm Olpidium as the closest living zoosporic fungus to the non-flagellated, terrestrial fungi.</title>
        <authorList>
            <person name="Chang Y."/>
            <person name="Rochon D."/>
            <person name="Sekimoto S."/>
            <person name="Wang Y."/>
            <person name="Chovatia M."/>
            <person name="Sandor L."/>
            <person name="Salamov A."/>
            <person name="Grigoriev I.V."/>
            <person name="Stajich J.E."/>
            <person name="Spatafora J.W."/>
        </authorList>
    </citation>
    <scope>NUCLEOTIDE SEQUENCE [LARGE SCALE GENOMIC DNA]</scope>
    <source>
        <strain evidence="1">S191</strain>
    </source>
</reference>
<dbReference type="EMBL" id="JAEFCI010007226">
    <property type="protein sequence ID" value="KAG5459192.1"/>
    <property type="molecule type" value="Genomic_DNA"/>
</dbReference>